<evidence type="ECO:0000313" key="1">
    <source>
        <dbReference type="EMBL" id="GMN64601.1"/>
    </source>
</evidence>
<keyword evidence="2" id="KW-1185">Reference proteome</keyword>
<protein>
    <submittedName>
        <fullName evidence="1">Uncharacterized protein</fullName>
    </submittedName>
</protein>
<comment type="caution">
    <text evidence="1">The sequence shown here is derived from an EMBL/GenBank/DDBJ whole genome shotgun (WGS) entry which is preliminary data.</text>
</comment>
<evidence type="ECO:0000313" key="2">
    <source>
        <dbReference type="Proteomes" id="UP001187192"/>
    </source>
</evidence>
<dbReference type="AlphaFoldDB" id="A0AA88DZ74"/>
<sequence>MAEINDFPSGTSSRPSQTLDRAAAFRNVFGEEPPPPPLPLARVSDVSLVYHV</sequence>
<accession>A0AA88DZ74</accession>
<dbReference type="EMBL" id="BTGU01000187">
    <property type="protein sequence ID" value="GMN64601.1"/>
    <property type="molecule type" value="Genomic_DNA"/>
</dbReference>
<reference evidence="1" key="1">
    <citation type="submission" date="2023-07" db="EMBL/GenBank/DDBJ databases">
        <title>draft genome sequence of fig (Ficus carica).</title>
        <authorList>
            <person name="Takahashi T."/>
            <person name="Nishimura K."/>
        </authorList>
    </citation>
    <scope>NUCLEOTIDE SEQUENCE</scope>
</reference>
<name>A0AA88DZ74_FICCA</name>
<proteinExistence type="predicted"/>
<gene>
    <name evidence="1" type="ORF">TIFTF001_033673</name>
</gene>
<organism evidence="1 2">
    <name type="scientific">Ficus carica</name>
    <name type="common">Common fig</name>
    <dbReference type="NCBI Taxonomy" id="3494"/>
    <lineage>
        <taxon>Eukaryota</taxon>
        <taxon>Viridiplantae</taxon>
        <taxon>Streptophyta</taxon>
        <taxon>Embryophyta</taxon>
        <taxon>Tracheophyta</taxon>
        <taxon>Spermatophyta</taxon>
        <taxon>Magnoliopsida</taxon>
        <taxon>eudicotyledons</taxon>
        <taxon>Gunneridae</taxon>
        <taxon>Pentapetalae</taxon>
        <taxon>rosids</taxon>
        <taxon>fabids</taxon>
        <taxon>Rosales</taxon>
        <taxon>Moraceae</taxon>
        <taxon>Ficeae</taxon>
        <taxon>Ficus</taxon>
    </lineage>
</organism>
<dbReference type="Proteomes" id="UP001187192">
    <property type="component" value="Unassembled WGS sequence"/>
</dbReference>